<keyword evidence="3" id="KW-1185">Reference proteome</keyword>
<dbReference type="Gene3D" id="3.30.300.30">
    <property type="match status" value="1"/>
</dbReference>
<protein>
    <submittedName>
        <fullName evidence="2">O-succinylbenzoate--CoA ligase</fullName>
    </submittedName>
</protein>
<accession>A0ABP8W050</accession>
<dbReference type="InterPro" id="IPR050237">
    <property type="entry name" value="ATP-dep_AMP-bd_enzyme"/>
</dbReference>
<dbReference type="EMBL" id="BAABLM010000004">
    <property type="protein sequence ID" value="GAA4677627.1"/>
    <property type="molecule type" value="Genomic_DNA"/>
</dbReference>
<dbReference type="PANTHER" id="PTHR43767:SF1">
    <property type="entry name" value="NONRIBOSOMAL PEPTIDE SYNTHASE PES1 (EUROFUNG)-RELATED"/>
    <property type="match status" value="1"/>
</dbReference>
<dbReference type="InterPro" id="IPR042099">
    <property type="entry name" value="ANL_N_sf"/>
</dbReference>
<evidence type="ECO:0000313" key="2">
    <source>
        <dbReference type="EMBL" id="GAA4677627.1"/>
    </source>
</evidence>
<comment type="caution">
    <text evidence="2">The sequence shown here is derived from an EMBL/GenBank/DDBJ whole genome shotgun (WGS) entry which is preliminary data.</text>
</comment>
<evidence type="ECO:0000313" key="3">
    <source>
        <dbReference type="Proteomes" id="UP001501295"/>
    </source>
</evidence>
<proteinExistence type="predicted"/>
<dbReference type="Pfam" id="PF00501">
    <property type="entry name" value="AMP-binding"/>
    <property type="match status" value="1"/>
</dbReference>
<dbReference type="PANTHER" id="PTHR43767">
    <property type="entry name" value="LONG-CHAIN-FATTY-ACID--COA LIGASE"/>
    <property type="match status" value="1"/>
</dbReference>
<name>A0ABP8W050_9MICO</name>
<gene>
    <name evidence="2" type="primary">menE</name>
    <name evidence="2" type="ORF">GCM10025780_23030</name>
</gene>
<dbReference type="RefSeq" id="WP_345376024.1">
    <property type="nucleotide sequence ID" value="NZ_BAABLM010000004.1"/>
</dbReference>
<evidence type="ECO:0000259" key="1">
    <source>
        <dbReference type="Pfam" id="PF00501"/>
    </source>
</evidence>
<reference evidence="3" key="1">
    <citation type="journal article" date="2019" name="Int. J. Syst. Evol. Microbiol.">
        <title>The Global Catalogue of Microorganisms (GCM) 10K type strain sequencing project: providing services to taxonomists for standard genome sequencing and annotation.</title>
        <authorList>
            <consortium name="The Broad Institute Genomics Platform"/>
            <consortium name="The Broad Institute Genome Sequencing Center for Infectious Disease"/>
            <person name="Wu L."/>
            <person name="Ma J."/>
        </authorList>
    </citation>
    <scope>NUCLEOTIDE SEQUENCE [LARGE SCALE GENOMIC DNA]</scope>
    <source>
        <strain evidence="3">JCM 18956</strain>
    </source>
</reference>
<dbReference type="Gene3D" id="3.40.50.12780">
    <property type="entry name" value="N-terminal domain of ligase-like"/>
    <property type="match status" value="1"/>
</dbReference>
<keyword evidence="2" id="KW-0436">Ligase</keyword>
<dbReference type="InterPro" id="IPR000873">
    <property type="entry name" value="AMP-dep_synth/lig_dom"/>
</dbReference>
<sequence>MTHPLLPVDARDPRRVFEALREALSGGPAINPRIDDSVPSDLPAEVEKKVVLVIETSGSTGHAKRVGLSAEALLAGAAAADAALAGPGQWVLALPAHYVAGTNVLVRSLAASTVPAFVPRGHFDPVAFVAAAEGLVHPTRYTSLVPAQLTTLLDAGPAAVRALGRFDAVLVGGQATPLALLSRARGAGVRVVRTYGSSETSGGCVYDGVPVGRTRAAVVDGELQLSGPTLAEYYLADPARTAAAFVERDGVRWYRTGDAGSISSDGVVTVTGRLDDVFISGGEKVSLGVVERLVRELPGLSGAVVVRAPDARWGEVPVVVVGGAGTGAGAGGAGAAGGAVLPSLGAIRAAVVAGAGRAAAPARLLTVDALPLLASGKPDRVALTRLAGLDAAAAAAAPGRNEFSPGDTSSTA</sequence>
<dbReference type="SUPFAM" id="SSF56801">
    <property type="entry name" value="Acetyl-CoA synthetase-like"/>
    <property type="match status" value="1"/>
</dbReference>
<feature type="domain" description="AMP-dependent synthetase/ligase" evidence="1">
    <location>
        <begin position="43"/>
        <end position="213"/>
    </location>
</feature>
<dbReference type="Proteomes" id="UP001501295">
    <property type="component" value="Unassembled WGS sequence"/>
</dbReference>
<organism evidence="2 3">
    <name type="scientific">Frondihabitans cladoniiphilus</name>
    <dbReference type="NCBI Taxonomy" id="715785"/>
    <lineage>
        <taxon>Bacteria</taxon>
        <taxon>Bacillati</taxon>
        <taxon>Actinomycetota</taxon>
        <taxon>Actinomycetes</taxon>
        <taxon>Micrococcales</taxon>
        <taxon>Microbacteriaceae</taxon>
        <taxon>Frondihabitans</taxon>
    </lineage>
</organism>
<dbReference type="InterPro" id="IPR045851">
    <property type="entry name" value="AMP-bd_C_sf"/>
</dbReference>
<dbReference type="GO" id="GO:0016874">
    <property type="term" value="F:ligase activity"/>
    <property type="evidence" value="ECO:0007669"/>
    <property type="project" value="UniProtKB-KW"/>
</dbReference>